<feature type="region of interest" description="Disordered" evidence="1">
    <location>
        <begin position="152"/>
        <end position="213"/>
    </location>
</feature>
<keyword evidence="3" id="KW-1185">Reference proteome</keyword>
<feature type="compositionally biased region" description="Basic and acidic residues" evidence="1">
    <location>
        <begin position="152"/>
        <end position="163"/>
    </location>
</feature>
<evidence type="ECO:0008006" key="4">
    <source>
        <dbReference type="Google" id="ProtNLM"/>
    </source>
</evidence>
<evidence type="ECO:0000313" key="2">
    <source>
        <dbReference type="EMBL" id="POM73656.1"/>
    </source>
</evidence>
<proteinExistence type="predicted"/>
<accession>A0A2P4Y766</accession>
<dbReference type="Proteomes" id="UP000237271">
    <property type="component" value="Unassembled WGS sequence"/>
</dbReference>
<evidence type="ECO:0000256" key="1">
    <source>
        <dbReference type="SAM" id="MobiDB-lite"/>
    </source>
</evidence>
<gene>
    <name evidence="2" type="ORF">PHPALM_9477</name>
</gene>
<name>A0A2P4Y766_9STRA</name>
<protein>
    <recommendedName>
        <fullName evidence="4">PiggyBac transposable element-derived protein domain-containing protein</fullName>
    </recommendedName>
</protein>
<comment type="caution">
    <text evidence="2">The sequence shown here is derived from an EMBL/GenBank/DDBJ whole genome shotgun (WGS) entry which is preliminary data.</text>
</comment>
<organism evidence="2 3">
    <name type="scientific">Phytophthora palmivora</name>
    <dbReference type="NCBI Taxonomy" id="4796"/>
    <lineage>
        <taxon>Eukaryota</taxon>
        <taxon>Sar</taxon>
        <taxon>Stramenopiles</taxon>
        <taxon>Oomycota</taxon>
        <taxon>Peronosporomycetes</taxon>
        <taxon>Peronosporales</taxon>
        <taxon>Peronosporaceae</taxon>
        <taxon>Phytophthora</taxon>
    </lineage>
</organism>
<dbReference type="EMBL" id="NCKW01005052">
    <property type="protein sequence ID" value="POM73656.1"/>
    <property type="molecule type" value="Genomic_DNA"/>
</dbReference>
<feature type="compositionally biased region" description="Acidic residues" evidence="1">
    <location>
        <begin position="176"/>
        <end position="205"/>
    </location>
</feature>
<sequence>MTIVNAFIVFREAQKARDSPDRSEEFLQELQTQLLQITASDFVEEFPEWTQIREGVRKRPQHQCKKKVGLIEFPEWTQIREGVRKRPQHQCKVCSIRKKKVGQRSATRFYCETCSDGNKRVYLCDRIRPEHYPGNSMTCHQIWHLKWKNGEERPRPRVGRDIQMRGLGKKRRRADTDDDAMEGDDNSGTEVAEEGNSDAAIDVDESGMRYTTI</sequence>
<dbReference type="PANTHER" id="PTHR46599:SF3">
    <property type="entry name" value="PIGGYBAC TRANSPOSABLE ELEMENT-DERIVED PROTEIN 4"/>
    <property type="match status" value="1"/>
</dbReference>
<reference evidence="2 3" key="1">
    <citation type="journal article" date="2017" name="Genome Biol. Evol.">
        <title>Phytophthora megakarya and P. palmivora, closely related causal agents of cacao black pod rot, underwent increases in genome sizes and gene numbers by different mechanisms.</title>
        <authorList>
            <person name="Ali S.S."/>
            <person name="Shao J."/>
            <person name="Lary D.J."/>
            <person name="Kronmiller B."/>
            <person name="Shen D."/>
            <person name="Strem M.D."/>
            <person name="Amoako-Attah I."/>
            <person name="Akrofi A.Y."/>
            <person name="Begoude B.A."/>
            <person name="Ten Hoopen G.M."/>
            <person name="Coulibaly K."/>
            <person name="Kebe B.I."/>
            <person name="Melnick R.L."/>
            <person name="Guiltinan M.J."/>
            <person name="Tyler B.M."/>
            <person name="Meinhardt L.W."/>
            <person name="Bailey B.A."/>
        </authorList>
    </citation>
    <scope>NUCLEOTIDE SEQUENCE [LARGE SCALE GENOMIC DNA]</scope>
    <source>
        <strain evidence="3">sbr112.9</strain>
    </source>
</reference>
<dbReference type="AlphaFoldDB" id="A0A2P4Y766"/>
<dbReference type="OrthoDB" id="121783at2759"/>
<dbReference type="PANTHER" id="PTHR46599">
    <property type="entry name" value="PIGGYBAC TRANSPOSABLE ELEMENT-DERIVED PROTEIN 4"/>
    <property type="match status" value="1"/>
</dbReference>
<evidence type="ECO:0000313" key="3">
    <source>
        <dbReference type="Proteomes" id="UP000237271"/>
    </source>
</evidence>